<feature type="non-terminal residue" evidence="9">
    <location>
        <position position="1"/>
    </location>
</feature>
<dbReference type="OrthoDB" id="5912413at2759"/>
<dbReference type="InterPro" id="IPR000884">
    <property type="entry name" value="TSP1_rpt"/>
</dbReference>
<reference evidence="9" key="1">
    <citation type="submission" date="2022-03" db="EMBL/GenBank/DDBJ databases">
        <authorList>
            <person name="Martin C."/>
        </authorList>
    </citation>
    <scope>NUCLEOTIDE SEQUENCE</scope>
</reference>
<dbReference type="SMART" id="SM00209">
    <property type="entry name" value="TSP1"/>
    <property type="match status" value="1"/>
</dbReference>
<dbReference type="GO" id="GO:0006883">
    <property type="term" value="P:intracellular sodium ion homeostasis"/>
    <property type="evidence" value="ECO:0007669"/>
    <property type="project" value="TreeGrafter"/>
</dbReference>
<evidence type="ECO:0000313" key="9">
    <source>
        <dbReference type="EMBL" id="CAH1782014.1"/>
    </source>
</evidence>
<dbReference type="GO" id="GO:0005890">
    <property type="term" value="C:sodium:potassium-exchanging ATPase complex"/>
    <property type="evidence" value="ECO:0007669"/>
    <property type="project" value="InterPro"/>
</dbReference>
<dbReference type="Gene3D" id="2.20.100.10">
    <property type="entry name" value="Thrombospondin type-1 (TSP1) repeat"/>
    <property type="match status" value="1"/>
</dbReference>
<dbReference type="Pfam" id="PF00287">
    <property type="entry name" value="Na_K-ATPase"/>
    <property type="match status" value="1"/>
</dbReference>
<name>A0A8S4NK68_OWEFU</name>
<evidence type="ECO:0000256" key="6">
    <source>
        <dbReference type="ARBA" id="ARBA00023136"/>
    </source>
</evidence>
<keyword evidence="10" id="KW-1185">Reference proteome</keyword>
<dbReference type="InterPro" id="IPR000402">
    <property type="entry name" value="Na/K_ATPase_sub_beta"/>
</dbReference>
<evidence type="ECO:0000313" key="10">
    <source>
        <dbReference type="Proteomes" id="UP000749559"/>
    </source>
</evidence>
<feature type="compositionally biased region" description="Basic residues" evidence="7">
    <location>
        <begin position="88"/>
        <end position="99"/>
    </location>
</feature>
<dbReference type="PANTHER" id="PTHR11523">
    <property type="entry name" value="SODIUM/POTASSIUM-DEPENDENT ATPASE BETA SUBUNIT"/>
    <property type="match status" value="1"/>
</dbReference>
<comment type="subcellular location">
    <subcellularLocation>
        <location evidence="1">Membrane</location>
        <topology evidence="1">Single-pass type II membrane protein</topology>
    </subcellularLocation>
</comment>
<comment type="caution">
    <text evidence="9">The sequence shown here is derived from an EMBL/GenBank/DDBJ whole genome shotgun (WGS) entry which is preliminary data.</text>
</comment>
<dbReference type="GO" id="GO:1990573">
    <property type="term" value="P:potassium ion import across plasma membrane"/>
    <property type="evidence" value="ECO:0007669"/>
    <property type="project" value="TreeGrafter"/>
</dbReference>
<evidence type="ECO:0000256" key="3">
    <source>
        <dbReference type="ARBA" id="ARBA00022692"/>
    </source>
</evidence>
<protein>
    <submittedName>
        <fullName evidence="9">Uncharacterized protein</fullName>
    </submittedName>
</protein>
<dbReference type="InterPro" id="IPR008160">
    <property type="entry name" value="Collagen"/>
</dbReference>
<comment type="similarity">
    <text evidence="2">Belongs to the X(+)/potassium ATPases subunit beta family.</text>
</comment>
<evidence type="ECO:0000256" key="1">
    <source>
        <dbReference type="ARBA" id="ARBA00004606"/>
    </source>
</evidence>
<keyword evidence="6" id="KW-0472">Membrane</keyword>
<sequence>MLYFLIAVGLTLLSATEFYTVKVGATLTDDDFTQLTLTVETLSVTVNEQQQRIGDQDREIAVLKQNDIELKTLVAQLKEKCEDKCKGVRGQRGIHRRRGVKGEPGVTGANGPKGPKGDKGDIGRNGLPGADGEKGDRGEAGVSVQGPPGPPGRRGKRGRPGKRTDICQWRKWSEWQIGECSKSCGTGTRLNVRTRKYTHCVSGTSTETRSEACNTSPCPVPSTTPEPLLSSMNFRPMPNPESTLIKFEQGRPSSYKPYTDHINSFLEQYENENQVRENFIDCSYGARTDSEKVCRFDVSNLGPECVWQRDFGYEEARPCVLLMLNKIYDWVPEPLINPNVTGDPGKYRNTDVMITCHGESPADDENMGPVKFWPAAGMPFEFFPYRNQPGYKSPLVMAQFLRPAYGVVIQVRCMAWANNIYHDTTDKMGSVNF</sequence>
<dbReference type="EMBL" id="CAIIXF020000004">
    <property type="protein sequence ID" value="CAH1782014.1"/>
    <property type="molecule type" value="Genomic_DNA"/>
</dbReference>
<evidence type="ECO:0000256" key="8">
    <source>
        <dbReference type="SAM" id="SignalP"/>
    </source>
</evidence>
<dbReference type="GO" id="GO:0001671">
    <property type="term" value="F:ATPase activator activity"/>
    <property type="evidence" value="ECO:0007669"/>
    <property type="project" value="TreeGrafter"/>
</dbReference>
<feature type="chain" id="PRO_5035863232" evidence="8">
    <location>
        <begin position="16"/>
        <end position="433"/>
    </location>
</feature>
<keyword evidence="3" id="KW-0812">Transmembrane</keyword>
<evidence type="ECO:0000256" key="5">
    <source>
        <dbReference type="ARBA" id="ARBA00022989"/>
    </source>
</evidence>
<dbReference type="InterPro" id="IPR036383">
    <property type="entry name" value="TSP1_rpt_sf"/>
</dbReference>
<evidence type="ECO:0000256" key="2">
    <source>
        <dbReference type="ARBA" id="ARBA00005876"/>
    </source>
</evidence>
<feature type="region of interest" description="Disordered" evidence="7">
    <location>
        <begin position="88"/>
        <end position="165"/>
    </location>
</feature>
<organism evidence="9 10">
    <name type="scientific">Owenia fusiformis</name>
    <name type="common">Polychaete worm</name>
    <dbReference type="NCBI Taxonomy" id="6347"/>
    <lineage>
        <taxon>Eukaryota</taxon>
        <taxon>Metazoa</taxon>
        <taxon>Spiralia</taxon>
        <taxon>Lophotrochozoa</taxon>
        <taxon>Annelida</taxon>
        <taxon>Polychaeta</taxon>
        <taxon>Sedentaria</taxon>
        <taxon>Canalipalpata</taxon>
        <taxon>Sabellida</taxon>
        <taxon>Oweniida</taxon>
        <taxon>Oweniidae</taxon>
        <taxon>Owenia</taxon>
    </lineage>
</organism>
<accession>A0A8S4NK68</accession>
<proteinExistence type="inferred from homology"/>
<evidence type="ECO:0000256" key="4">
    <source>
        <dbReference type="ARBA" id="ARBA00022968"/>
    </source>
</evidence>
<feature type="signal peptide" evidence="8">
    <location>
        <begin position="1"/>
        <end position="15"/>
    </location>
</feature>
<dbReference type="PROSITE" id="PS50092">
    <property type="entry name" value="TSP1"/>
    <property type="match status" value="1"/>
</dbReference>
<evidence type="ECO:0000256" key="7">
    <source>
        <dbReference type="SAM" id="MobiDB-lite"/>
    </source>
</evidence>
<gene>
    <name evidence="9" type="ORF">OFUS_LOCUS8503</name>
</gene>
<keyword evidence="5" id="KW-1133">Transmembrane helix</keyword>
<dbReference type="Proteomes" id="UP000749559">
    <property type="component" value="Unassembled WGS sequence"/>
</dbReference>
<dbReference type="GO" id="GO:0030007">
    <property type="term" value="P:intracellular potassium ion homeostasis"/>
    <property type="evidence" value="ECO:0007669"/>
    <property type="project" value="TreeGrafter"/>
</dbReference>
<dbReference type="Gene3D" id="2.60.40.1660">
    <property type="entry name" value="Na, k-atpase alpha subunit"/>
    <property type="match status" value="1"/>
</dbReference>
<keyword evidence="8" id="KW-0732">Signal</keyword>
<dbReference type="InterPro" id="IPR038702">
    <property type="entry name" value="Na/K_ATPase_sub_beta_sf"/>
</dbReference>
<dbReference type="Pfam" id="PF01391">
    <property type="entry name" value="Collagen"/>
    <property type="match status" value="1"/>
</dbReference>
<keyword evidence="4" id="KW-0735">Signal-anchor</keyword>
<dbReference type="GO" id="GO:0036376">
    <property type="term" value="P:sodium ion export across plasma membrane"/>
    <property type="evidence" value="ECO:0007669"/>
    <property type="project" value="TreeGrafter"/>
</dbReference>
<dbReference type="AlphaFoldDB" id="A0A8S4NK68"/>
<dbReference type="PANTHER" id="PTHR11523:SF28">
    <property type="entry name" value="NA_K-ATPASE BETA SUBUNIT ISOFORM 4-RELATED"/>
    <property type="match status" value="1"/>
</dbReference>